<comment type="caution">
    <text evidence="1">The sequence shown here is derived from an EMBL/GenBank/DDBJ whole genome shotgun (WGS) entry which is preliminary data.</text>
</comment>
<proteinExistence type="predicted"/>
<name>A0ABW6SMM0_9ACTN</name>
<accession>A0ABW6SMM0</accession>
<sequence length="110" mass="12557">MRDAITLDMKIPNGCEGWTLTEAVEAMKQRGLTGLLVESPEEISEHVLLFTWAVRDGKTPTTGQVLAAYYEAVSEELDKAYYDDDALTNGQYRYRRTKLRRLVFRIPVTV</sequence>
<evidence type="ECO:0000313" key="1">
    <source>
        <dbReference type="EMBL" id="MFF3665402.1"/>
    </source>
</evidence>
<evidence type="ECO:0000313" key="2">
    <source>
        <dbReference type="Proteomes" id="UP001602013"/>
    </source>
</evidence>
<organism evidence="1 2">
    <name type="scientific">Microtetraspora malaysiensis</name>
    <dbReference type="NCBI Taxonomy" id="161358"/>
    <lineage>
        <taxon>Bacteria</taxon>
        <taxon>Bacillati</taxon>
        <taxon>Actinomycetota</taxon>
        <taxon>Actinomycetes</taxon>
        <taxon>Streptosporangiales</taxon>
        <taxon>Streptosporangiaceae</taxon>
        <taxon>Microtetraspora</taxon>
    </lineage>
</organism>
<gene>
    <name evidence="1" type="ORF">ACFYXI_07390</name>
</gene>
<protein>
    <recommendedName>
        <fullName evidence="3">CBS domain-containing protein</fullName>
    </recommendedName>
</protein>
<dbReference type="Proteomes" id="UP001602013">
    <property type="component" value="Unassembled WGS sequence"/>
</dbReference>
<evidence type="ECO:0008006" key="3">
    <source>
        <dbReference type="Google" id="ProtNLM"/>
    </source>
</evidence>
<reference evidence="1 2" key="1">
    <citation type="submission" date="2024-10" db="EMBL/GenBank/DDBJ databases">
        <title>The Natural Products Discovery Center: Release of the First 8490 Sequenced Strains for Exploring Actinobacteria Biosynthetic Diversity.</title>
        <authorList>
            <person name="Kalkreuter E."/>
            <person name="Kautsar S.A."/>
            <person name="Yang D."/>
            <person name="Bader C.D."/>
            <person name="Teijaro C.N."/>
            <person name="Fluegel L."/>
            <person name="Davis C.M."/>
            <person name="Simpson J.R."/>
            <person name="Lauterbach L."/>
            <person name="Steele A.D."/>
            <person name="Gui C."/>
            <person name="Meng S."/>
            <person name="Li G."/>
            <person name="Viehrig K."/>
            <person name="Ye F."/>
            <person name="Su P."/>
            <person name="Kiefer A.F."/>
            <person name="Nichols A."/>
            <person name="Cepeda A.J."/>
            <person name="Yan W."/>
            <person name="Fan B."/>
            <person name="Jiang Y."/>
            <person name="Adhikari A."/>
            <person name="Zheng C.-J."/>
            <person name="Schuster L."/>
            <person name="Cowan T.M."/>
            <person name="Smanski M.J."/>
            <person name="Chevrette M.G."/>
            <person name="De Carvalho L.P.S."/>
            <person name="Shen B."/>
        </authorList>
    </citation>
    <scope>NUCLEOTIDE SEQUENCE [LARGE SCALE GENOMIC DNA]</scope>
    <source>
        <strain evidence="1 2">NPDC002173</strain>
    </source>
</reference>
<dbReference type="RefSeq" id="WP_387409398.1">
    <property type="nucleotide sequence ID" value="NZ_JBIASD010000004.1"/>
</dbReference>
<dbReference type="EMBL" id="JBIASD010000004">
    <property type="protein sequence ID" value="MFF3665402.1"/>
    <property type="molecule type" value="Genomic_DNA"/>
</dbReference>
<keyword evidence="2" id="KW-1185">Reference proteome</keyword>